<feature type="transmembrane region" description="Helical" evidence="1">
    <location>
        <begin position="21"/>
        <end position="40"/>
    </location>
</feature>
<evidence type="ECO:0000313" key="2">
    <source>
        <dbReference type="EMBL" id="GIJ72654.1"/>
    </source>
</evidence>
<feature type="transmembrane region" description="Helical" evidence="1">
    <location>
        <begin position="106"/>
        <end position="123"/>
    </location>
</feature>
<accession>A0A8J4EFC1</accession>
<gene>
    <name evidence="2" type="ORF">Voc01_075710</name>
</gene>
<sequence length="220" mass="23147">MTFTQAAPVSRPTSKPGLPHLLALGAVVGPVLFTVSWLVLGAVSDGYTLFGHTFRDYSPVSQPISGLGMGDTAPYMNTAFVLCGLLLVVGVVGVMRVTSGGRVTTALLALTGVGQAMCGIFTLEAMMPHSLGFMLALGTPAVSFLLAGRHFRRVPGWERLGTGLFVAAPVSLALFVAFFMTFQPTADGAEHGVAGLVQRAGAVEVFAWFVAMGWMAFRHR</sequence>
<dbReference type="Pfam" id="PF06197">
    <property type="entry name" value="DUF998"/>
    <property type="match status" value="1"/>
</dbReference>
<organism evidence="2 3">
    <name type="scientific">Virgisporangium ochraceum</name>
    <dbReference type="NCBI Taxonomy" id="65505"/>
    <lineage>
        <taxon>Bacteria</taxon>
        <taxon>Bacillati</taxon>
        <taxon>Actinomycetota</taxon>
        <taxon>Actinomycetes</taxon>
        <taxon>Micromonosporales</taxon>
        <taxon>Micromonosporaceae</taxon>
        <taxon>Virgisporangium</taxon>
    </lineage>
</organism>
<proteinExistence type="predicted"/>
<dbReference type="EMBL" id="BOPH01000103">
    <property type="protein sequence ID" value="GIJ72654.1"/>
    <property type="molecule type" value="Genomic_DNA"/>
</dbReference>
<feature type="transmembrane region" description="Helical" evidence="1">
    <location>
        <begin position="129"/>
        <end position="148"/>
    </location>
</feature>
<keyword evidence="1" id="KW-0812">Transmembrane</keyword>
<keyword evidence="1" id="KW-0472">Membrane</keyword>
<feature type="transmembrane region" description="Helical" evidence="1">
    <location>
        <begin position="160"/>
        <end position="180"/>
    </location>
</feature>
<dbReference type="InterPro" id="IPR009339">
    <property type="entry name" value="DUF998"/>
</dbReference>
<evidence type="ECO:0000313" key="3">
    <source>
        <dbReference type="Proteomes" id="UP000635606"/>
    </source>
</evidence>
<evidence type="ECO:0008006" key="4">
    <source>
        <dbReference type="Google" id="ProtNLM"/>
    </source>
</evidence>
<name>A0A8J4EFC1_9ACTN</name>
<feature type="transmembrane region" description="Helical" evidence="1">
    <location>
        <begin position="75"/>
        <end position="94"/>
    </location>
</feature>
<dbReference type="RefSeq" id="WP_203932508.1">
    <property type="nucleotide sequence ID" value="NZ_BOPH01000103.1"/>
</dbReference>
<protein>
    <recommendedName>
        <fullName evidence="4">DUF998 domain-containing protein</fullName>
    </recommendedName>
</protein>
<feature type="transmembrane region" description="Helical" evidence="1">
    <location>
        <begin position="200"/>
        <end position="217"/>
    </location>
</feature>
<keyword evidence="1" id="KW-1133">Transmembrane helix</keyword>
<evidence type="ECO:0000256" key="1">
    <source>
        <dbReference type="SAM" id="Phobius"/>
    </source>
</evidence>
<reference evidence="2" key="1">
    <citation type="submission" date="2021-01" db="EMBL/GenBank/DDBJ databases">
        <title>Whole genome shotgun sequence of Virgisporangium ochraceum NBRC 16418.</title>
        <authorList>
            <person name="Komaki H."/>
            <person name="Tamura T."/>
        </authorList>
    </citation>
    <scope>NUCLEOTIDE SEQUENCE</scope>
    <source>
        <strain evidence="2">NBRC 16418</strain>
    </source>
</reference>
<keyword evidence="3" id="KW-1185">Reference proteome</keyword>
<comment type="caution">
    <text evidence="2">The sequence shown here is derived from an EMBL/GenBank/DDBJ whole genome shotgun (WGS) entry which is preliminary data.</text>
</comment>
<dbReference type="AlphaFoldDB" id="A0A8J4EFC1"/>
<dbReference type="Proteomes" id="UP000635606">
    <property type="component" value="Unassembled WGS sequence"/>
</dbReference>